<organism evidence="8 9">
    <name type="scientific">Kipferlia bialata</name>
    <dbReference type="NCBI Taxonomy" id="797122"/>
    <lineage>
        <taxon>Eukaryota</taxon>
        <taxon>Metamonada</taxon>
        <taxon>Carpediemonas-like organisms</taxon>
        <taxon>Kipferlia</taxon>
    </lineage>
</organism>
<evidence type="ECO:0000313" key="8">
    <source>
        <dbReference type="EMBL" id="GIQ87399.1"/>
    </source>
</evidence>
<dbReference type="GO" id="GO:0016192">
    <property type="term" value="P:vesicle-mediated transport"/>
    <property type="evidence" value="ECO:0007669"/>
    <property type="project" value="InterPro"/>
</dbReference>
<keyword evidence="5" id="KW-0472">Membrane</keyword>
<dbReference type="AlphaFoldDB" id="A0A9K3D1R0"/>
<name>A0A9K3D1R0_9EUKA</name>
<gene>
    <name evidence="8" type="ORF">KIPB_009433</name>
</gene>
<feature type="region of interest" description="Disordered" evidence="6">
    <location>
        <begin position="269"/>
        <end position="297"/>
    </location>
</feature>
<sequence length="557" mass="58734">YAGEVDVAFVRRAVKSIGSIAVRLSDAADACVAVLQQLVATKVSYVVQEAVIVLRDIFRRYPNRYESVLASVCEHLDVDEPQAKAALVWIIGKYADRIDNAASSLEWLSESFAEETYEVQLQLLTAVVRLFLVTPDEETQRICHEVLRVATQEVDSPDVRDRAYLYWRLLASDLELAKKVVCSDRQPIEDSSTLLHPAVHKKLMKELGSLASVLHEAPDALYTPLAQGPGDEESEEEEPQEAVPQLLEIEEENAGGHGGDLIDLDDLVSPAELGAPGSSTSSAPTSTGPAPKSADLLSELGLGMGGMTVSAPTAAAMPLRPVKTSQTSSGLQIAAGWASAPDGAPQLRLAFKNSGTATVTVEQVMFNKNAFALRPASPSVNVAVPVGAVRNFSVAINTVAANGVNIAQCDKPVHLAIGLKTNVDVLYLGVPVYPHVLFGKNPAGNADAFPGLWAKCPAAKQLVVRLSPVPGPVSSVPGLTAALAKANIRVLTTKTRPDGASLSACVAAVPLAGAPGPVPVLMQAMMNSGTLQVAIRTPEVITPLVPAIKASVEFLLQ</sequence>
<dbReference type="SUPFAM" id="SSF48371">
    <property type="entry name" value="ARM repeat"/>
    <property type="match status" value="1"/>
</dbReference>
<keyword evidence="4" id="KW-0653">Protein transport</keyword>
<dbReference type="OrthoDB" id="10254310at2759"/>
<dbReference type="Gene3D" id="2.60.40.1150">
    <property type="match status" value="1"/>
</dbReference>
<proteinExistence type="inferred from homology"/>
<evidence type="ECO:0000256" key="1">
    <source>
        <dbReference type="ARBA" id="ARBA00004308"/>
    </source>
</evidence>
<dbReference type="InterPro" id="IPR002553">
    <property type="entry name" value="Clathrin/coatomer_adapt-like_N"/>
</dbReference>
<evidence type="ECO:0000313" key="9">
    <source>
        <dbReference type="Proteomes" id="UP000265618"/>
    </source>
</evidence>
<protein>
    <submittedName>
        <fullName evidence="8">AP complex subunit beta</fullName>
    </submittedName>
</protein>
<dbReference type="Proteomes" id="UP000265618">
    <property type="component" value="Unassembled WGS sequence"/>
</dbReference>
<feature type="region of interest" description="Disordered" evidence="6">
    <location>
        <begin position="222"/>
        <end position="243"/>
    </location>
</feature>
<dbReference type="EMBL" id="BDIP01003206">
    <property type="protein sequence ID" value="GIQ87399.1"/>
    <property type="molecule type" value="Genomic_DNA"/>
</dbReference>
<dbReference type="InterPro" id="IPR026739">
    <property type="entry name" value="AP_beta"/>
</dbReference>
<keyword evidence="3" id="KW-0813">Transport</keyword>
<feature type="non-terminal residue" evidence="8">
    <location>
        <position position="557"/>
    </location>
</feature>
<comment type="subcellular location">
    <subcellularLocation>
        <location evidence="1">Endomembrane system</location>
    </subcellularLocation>
</comment>
<keyword evidence="9" id="KW-1185">Reference proteome</keyword>
<evidence type="ECO:0000256" key="4">
    <source>
        <dbReference type="ARBA" id="ARBA00022927"/>
    </source>
</evidence>
<comment type="caution">
    <text evidence="8">The sequence shown here is derived from an EMBL/GenBank/DDBJ whole genome shotgun (WGS) entry which is preliminary data.</text>
</comment>
<dbReference type="SUPFAM" id="SSF49348">
    <property type="entry name" value="Clathrin adaptor appendage domain"/>
    <property type="match status" value="1"/>
</dbReference>
<dbReference type="InterPro" id="IPR013041">
    <property type="entry name" value="Clathrin_app_Ig-like_sf"/>
</dbReference>
<reference evidence="8 9" key="1">
    <citation type="journal article" date="2018" name="PLoS ONE">
        <title>The draft genome of Kipferlia bialata reveals reductive genome evolution in fornicate parasites.</title>
        <authorList>
            <person name="Tanifuji G."/>
            <person name="Takabayashi S."/>
            <person name="Kume K."/>
            <person name="Takagi M."/>
            <person name="Nakayama T."/>
            <person name="Kamikawa R."/>
            <person name="Inagaki Y."/>
            <person name="Hashimoto T."/>
        </authorList>
    </citation>
    <scope>NUCLEOTIDE SEQUENCE [LARGE SCALE GENOMIC DNA]</scope>
    <source>
        <strain evidence="8">NY0173</strain>
    </source>
</reference>
<dbReference type="InterPro" id="IPR011989">
    <property type="entry name" value="ARM-like"/>
</dbReference>
<dbReference type="Pfam" id="PF01602">
    <property type="entry name" value="Adaptin_N"/>
    <property type="match status" value="1"/>
</dbReference>
<evidence type="ECO:0000256" key="3">
    <source>
        <dbReference type="ARBA" id="ARBA00022448"/>
    </source>
</evidence>
<dbReference type="GO" id="GO:0012505">
    <property type="term" value="C:endomembrane system"/>
    <property type="evidence" value="ECO:0007669"/>
    <property type="project" value="UniProtKB-SubCell"/>
</dbReference>
<feature type="compositionally biased region" description="Low complexity" evidence="6">
    <location>
        <begin position="274"/>
        <end position="297"/>
    </location>
</feature>
<dbReference type="InterPro" id="IPR016024">
    <property type="entry name" value="ARM-type_fold"/>
</dbReference>
<dbReference type="GO" id="GO:0006886">
    <property type="term" value="P:intracellular protein transport"/>
    <property type="evidence" value="ECO:0007669"/>
    <property type="project" value="InterPro"/>
</dbReference>
<feature type="compositionally biased region" description="Acidic residues" evidence="6">
    <location>
        <begin position="230"/>
        <end position="240"/>
    </location>
</feature>
<accession>A0A9K3D1R0</accession>
<evidence type="ECO:0000259" key="7">
    <source>
        <dbReference type="Pfam" id="PF01602"/>
    </source>
</evidence>
<comment type="similarity">
    <text evidence="2">Belongs to the adaptor complexes large subunit family.</text>
</comment>
<feature type="domain" description="Clathrin/coatomer adaptor adaptin-like N-terminal" evidence="7">
    <location>
        <begin position="4"/>
        <end position="172"/>
    </location>
</feature>
<evidence type="ECO:0000256" key="6">
    <source>
        <dbReference type="SAM" id="MobiDB-lite"/>
    </source>
</evidence>
<dbReference type="InterPro" id="IPR013037">
    <property type="entry name" value="Clathrin_b-adaptin_app_Ig-like"/>
</dbReference>
<evidence type="ECO:0000256" key="2">
    <source>
        <dbReference type="ARBA" id="ARBA00006613"/>
    </source>
</evidence>
<dbReference type="PANTHER" id="PTHR11134">
    <property type="entry name" value="ADAPTOR COMPLEX SUBUNIT BETA FAMILY MEMBER"/>
    <property type="match status" value="1"/>
</dbReference>
<dbReference type="Gene3D" id="1.25.10.10">
    <property type="entry name" value="Leucine-rich Repeat Variant"/>
    <property type="match status" value="1"/>
</dbReference>
<dbReference type="GO" id="GO:0030117">
    <property type="term" value="C:membrane coat"/>
    <property type="evidence" value="ECO:0007669"/>
    <property type="project" value="InterPro"/>
</dbReference>
<evidence type="ECO:0000256" key="5">
    <source>
        <dbReference type="ARBA" id="ARBA00023136"/>
    </source>
</evidence>